<name>A0A0E9US57_ANGAN</name>
<dbReference type="AlphaFoldDB" id="A0A0E9US57"/>
<organism evidence="1">
    <name type="scientific">Anguilla anguilla</name>
    <name type="common">European freshwater eel</name>
    <name type="synonym">Muraena anguilla</name>
    <dbReference type="NCBI Taxonomy" id="7936"/>
    <lineage>
        <taxon>Eukaryota</taxon>
        <taxon>Metazoa</taxon>
        <taxon>Chordata</taxon>
        <taxon>Craniata</taxon>
        <taxon>Vertebrata</taxon>
        <taxon>Euteleostomi</taxon>
        <taxon>Actinopterygii</taxon>
        <taxon>Neopterygii</taxon>
        <taxon>Teleostei</taxon>
        <taxon>Anguilliformes</taxon>
        <taxon>Anguillidae</taxon>
        <taxon>Anguilla</taxon>
    </lineage>
</organism>
<protein>
    <submittedName>
        <fullName evidence="1">Uncharacterized protein</fullName>
    </submittedName>
</protein>
<sequence>MHFHGFSLLILGHAPPGRPSRRRSC</sequence>
<proteinExistence type="predicted"/>
<reference evidence="1" key="1">
    <citation type="submission" date="2014-11" db="EMBL/GenBank/DDBJ databases">
        <authorList>
            <person name="Amaro Gonzalez C."/>
        </authorList>
    </citation>
    <scope>NUCLEOTIDE SEQUENCE</scope>
</reference>
<reference evidence="1" key="2">
    <citation type="journal article" date="2015" name="Fish Shellfish Immunol.">
        <title>Early steps in the European eel (Anguilla anguilla)-Vibrio vulnificus interaction in the gills: Role of the RtxA13 toxin.</title>
        <authorList>
            <person name="Callol A."/>
            <person name="Pajuelo D."/>
            <person name="Ebbesson L."/>
            <person name="Teles M."/>
            <person name="MacKenzie S."/>
            <person name="Amaro C."/>
        </authorList>
    </citation>
    <scope>NUCLEOTIDE SEQUENCE</scope>
</reference>
<dbReference type="EMBL" id="GBXM01039991">
    <property type="protein sequence ID" value="JAH68586.1"/>
    <property type="molecule type" value="Transcribed_RNA"/>
</dbReference>
<accession>A0A0E9US57</accession>
<evidence type="ECO:0000313" key="1">
    <source>
        <dbReference type="EMBL" id="JAH68586.1"/>
    </source>
</evidence>